<dbReference type="EMBL" id="CM042048">
    <property type="protein sequence ID" value="KAI3759455.1"/>
    <property type="molecule type" value="Genomic_DNA"/>
</dbReference>
<protein>
    <submittedName>
        <fullName evidence="1">Uncharacterized protein</fullName>
    </submittedName>
</protein>
<dbReference type="Proteomes" id="UP001055879">
    <property type="component" value="Linkage Group LG02"/>
</dbReference>
<reference evidence="2" key="1">
    <citation type="journal article" date="2022" name="Mol. Ecol. Resour.">
        <title>The genomes of chicory, endive, great burdock and yacon provide insights into Asteraceae palaeo-polyploidization history and plant inulin production.</title>
        <authorList>
            <person name="Fan W."/>
            <person name="Wang S."/>
            <person name="Wang H."/>
            <person name="Wang A."/>
            <person name="Jiang F."/>
            <person name="Liu H."/>
            <person name="Zhao H."/>
            <person name="Xu D."/>
            <person name="Zhang Y."/>
        </authorList>
    </citation>
    <scope>NUCLEOTIDE SEQUENCE [LARGE SCALE GENOMIC DNA]</scope>
    <source>
        <strain evidence="2">cv. Niubang</strain>
    </source>
</reference>
<organism evidence="1 2">
    <name type="scientific">Arctium lappa</name>
    <name type="common">Greater burdock</name>
    <name type="synonym">Lappa major</name>
    <dbReference type="NCBI Taxonomy" id="4217"/>
    <lineage>
        <taxon>Eukaryota</taxon>
        <taxon>Viridiplantae</taxon>
        <taxon>Streptophyta</taxon>
        <taxon>Embryophyta</taxon>
        <taxon>Tracheophyta</taxon>
        <taxon>Spermatophyta</taxon>
        <taxon>Magnoliopsida</taxon>
        <taxon>eudicotyledons</taxon>
        <taxon>Gunneridae</taxon>
        <taxon>Pentapetalae</taxon>
        <taxon>asterids</taxon>
        <taxon>campanulids</taxon>
        <taxon>Asterales</taxon>
        <taxon>Asteraceae</taxon>
        <taxon>Carduoideae</taxon>
        <taxon>Cardueae</taxon>
        <taxon>Arctiinae</taxon>
        <taxon>Arctium</taxon>
    </lineage>
</organism>
<comment type="caution">
    <text evidence="1">The sequence shown here is derived from an EMBL/GenBank/DDBJ whole genome shotgun (WGS) entry which is preliminary data.</text>
</comment>
<evidence type="ECO:0000313" key="2">
    <source>
        <dbReference type="Proteomes" id="UP001055879"/>
    </source>
</evidence>
<reference evidence="1 2" key="2">
    <citation type="journal article" date="2022" name="Mol. Ecol. Resour.">
        <title>The genomes of chicory, endive, great burdock and yacon provide insights into Asteraceae paleo-polyploidization history and plant inulin production.</title>
        <authorList>
            <person name="Fan W."/>
            <person name="Wang S."/>
            <person name="Wang H."/>
            <person name="Wang A."/>
            <person name="Jiang F."/>
            <person name="Liu H."/>
            <person name="Zhao H."/>
            <person name="Xu D."/>
            <person name="Zhang Y."/>
        </authorList>
    </citation>
    <scope>NUCLEOTIDE SEQUENCE [LARGE SCALE GENOMIC DNA]</scope>
    <source>
        <strain evidence="2">cv. Niubang</strain>
    </source>
</reference>
<name>A0ACB9ELE2_ARCLA</name>
<accession>A0ACB9ELE2</accession>
<gene>
    <name evidence="1" type="ORF">L6452_07295</name>
</gene>
<sequence length="416" mass="48703">MQAGKVIAYASRQLKEHEKNYPMHDMELAEVVFTLKIWRHYLYGVKCQIFTDHKSLQHLFNQNDLNIRQRRWMELLSDYDCEILYHPGKANVVVDALSQKVHQKSTKVVAFRVEVISGFLEEVWKYQEEAVSKENLKSERIVRFVDSLIADNRGVRCFKGRVWIPKLGDLRKKVLEEAHKSRYSMHPGTNKMYRDMKQSYWWPGLKKDIAYFVERCLTCLKVKAEHQRPFGELQPLEIPVWKWDEITMDFVTLLPQSPKGHDVVWVVVDRLTKSAHFLPIKETDPLEKLAKLYIDEIVSRHRVPSSIVSDRDARFTSAFWKSLQRELGSRLKLSTTYHPQTDGQSERTIQTLEDMLRACVIDFKGSWETHLPLIEFSYNNSYHASIQAAPFEALYGRKCTTPLCWNEVGEKQLAGP</sequence>
<keyword evidence="2" id="KW-1185">Reference proteome</keyword>
<evidence type="ECO:0000313" key="1">
    <source>
        <dbReference type="EMBL" id="KAI3759455.1"/>
    </source>
</evidence>
<proteinExistence type="predicted"/>